<dbReference type="PROSITE" id="PS00041">
    <property type="entry name" value="HTH_ARAC_FAMILY_1"/>
    <property type="match status" value="1"/>
</dbReference>
<evidence type="ECO:0000256" key="1">
    <source>
        <dbReference type="ARBA" id="ARBA00023015"/>
    </source>
</evidence>
<protein>
    <submittedName>
        <fullName evidence="5">AraC family transcriptional regulator</fullName>
    </submittedName>
</protein>
<dbReference type="InterPro" id="IPR037923">
    <property type="entry name" value="HTH-like"/>
</dbReference>
<dbReference type="InterPro" id="IPR014710">
    <property type="entry name" value="RmlC-like_jellyroll"/>
</dbReference>
<name>A0A412AUC4_9FIRM</name>
<keyword evidence="1" id="KW-0805">Transcription regulation</keyword>
<dbReference type="InterPro" id="IPR020449">
    <property type="entry name" value="Tscrpt_reg_AraC-type_HTH"/>
</dbReference>
<evidence type="ECO:0000313" key="5">
    <source>
        <dbReference type="EMBL" id="RGQ34916.1"/>
    </source>
</evidence>
<dbReference type="Gene3D" id="2.60.120.10">
    <property type="entry name" value="Jelly Rolls"/>
    <property type="match status" value="1"/>
</dbReference>
<dbReference type="Proteomes" id="UP000284751">
    <property type="component" value="Unassembled WGS sequence"/>
</dbReference>
<dbReference type="PANTHER" id="PTHR43280">
    <property type="entry name" value="ARAC-FAMILY TRANSCRIPTIONAL REGULATOR"/>
    <property type="match status" value="1"/>
</dbReference>
<dbReference type="AlphaFoldDB" id="A0A412AUC4"/>
<dbReference type="InterPro" id="IPR009057">
    <property type="entry name" value="Homeodomain-like_sf"/>
</dbReference>
<proteinExistence type="predicted"/>
<dbReference type="EMBL" id="QRTC01000076">
    <property type="protein sequence ID" value="RGQ34916.1"/>
    <property type="molecule type" value="Genomic_DNA"/>
</dbReference>
<dbReference type="InterPro" id="IPR003313">
    <property type="entry name" value="AraC-bd"/>
</dbReference>
<dbReference type="SUPFAM" id="SSF46689">
    <property type="entry name" value="Homeodomain-like"/>
    <property type="match status" value="2"/>
</dbReference>
<evidence type="ECO:0000259" key="4">
    <source>
        <dbReference type="PROSITE" id="PS01124"/>
    </source>
</evidence>
<gene>
    <name evidence="5" type="ORF">DWY99_13290</name>
</gene>
<comment type="caution">
    <text evidence="5">The sequence shown here is derived from an EMBL/GenBank/DDBJ whole genome shotgun (WGS) entry which is preliminary data.</text>
</comment>
<evidence type="ECO:0000256" key="3">
    <source>
        <dbReference type="ARBA" id="ARBA00023163"/>
    </source>
</evidence>
<sequence length="280" mass="32853">MEQQMKLFQEDRNLPFSMYITQDKKVSWHCHKHMELNYCSEGHCTIKVNGESYDCQPGDFVIIHTMEDHSLILNSDCKLLGIQMDLSVLDAVFSPFYESQYLVPFIRGSGKYQRQIRVPRGSLLESILSEILVEYQKKQLGYEMYIKGDILRLFSCLVRTKVIEIGDHTVDFHDLERIKPVIDYMEQHIETELSVAEAAKIACMSYYHFCRLFKKVIGKTFVEYQNFIRIRRAEKLLITTDRTITDIAFETGYGSVAYFNRVFKKETGQAPANYRKKMRI</sequence>
<dbReference type="Pfam" id="PF02311">
    <property type="entry name" value="AraC_binding"/>
    <property type="match status" value="1"/>
</dbReference>
<evidence type="ECO:0000256" key="2">
    <source>
        <dbReference type="ARBA" id="ARBA00023125"/>
    </source>
</evidence>
<keyword evidence="3" id="KW-0804">Transcription</keyword>
<organism evidence="5 6">
    <name type="scientific">[Clostridium] leptum</name>
    <dbReference type="NCBI Taxonomy" id="1535"/>
    <lineage>
        <taxon>Bacteria</taxon>
        <taxon>Bacillati</taxon>
        <taxon>Bacillota</taxon>
        <taxon>Clostridia</taxon>
        <taxon>Eubacteriales</taxon>
        <taxon>Oscillospiraceae</taxon>
        <taxon>Oscillospiraceae incertae sedis</taxon>
    </lineage>
</organism>
<dbReference type="InterPro" id="IPR018060">
    <property type="entry name" value="HTH_AraC"/>
</dbReference>
<keyword evidence="2" id="KW-0238">DNA-binding</keyword>
<dbReference type="Gene3D" id="1.10.10.60">
    <property type="entry name" value="Homeodomain-like"/>
    <property type="match status" value="2"/>
</dbReference>
<dbReference type="InterPro" id="IPR018062">
    <property type="entry name" value="HTH_AraC-typ_CS"/>
</dbReference>
<dbReference type="GO" id="GO:0003700">
    <property type="term" value="F:DNA-binding transcription factor activity"/>
    <property type="evidence" value="ECO:0007669"/>
    <property type="project" value="InterPro"/>
</dbReference>
<accession>A0A412AUC4</accession>
<dbReference type="SUPFAM" id="SSF51215">
    <property type="entry name" value="Regulatory protein AraC"/>
    <property type="match status" value="1"/>
</dbReference>
<evidence type="ECO:0000313" key="6">
    <source>
        <dbReference type="Proteomes" id="UP000284751"/>
    </source>
</evidence>
<dbReference type="PRINTS" id="PR00032">
    <property type="entry name" value="HTHARAC"/>
</dbReference>
<reference evidence="5 6" key="1">
    <citation type="submission" date="2018-08" db="EMBL/GenBank/DDBJ databases">
        <title>A genome reference for cultivated species of the human gut microbiota.</title>
        <authorList>
            <person name="Zou Y."/>
            <person name="Xue W."/>
            <person name="Luo G."/>
        </authorList>
    </citation>
    <scope>NUCLEOTIDE SEQUENCE [LARGE SCALE GENOMIC DNA]</scope>
    <source>
        <strain evidence="5 6">AF28-26</strain>
    </source>
</reference>
<dbReference type="PANTHER" id="PTHR43280:SF28">
    <property type="entry name" value="HTH-TYPE TRANSCRIPTIONAL ACTIVATOR RHAS"/>
    <property type="match status" value="1"/>
</dbReference>
<dbReference type="GO" id="GO:0043565">
    <property type="term" value="F:sequence-specific DNA binding"/>
    <property type="evidence" value="ECO:0007669"/>
    <property type="project" value="InterPro"/>
</dbReference>
<dbReference type="SMART" id="SM00342">
    <property type="entry name" value="HTH_ARAC"/>
    <property type="match status" value="1"/>
</dbReference>
<dbReference type="Pfam" id="PF12833">
    <property type="entry name" value="HTH_18"/>
    <property type="match status" value="1"/>
</dbReference>
<dbReference type="PROSITE" id="PS01124">
    <property type="entry name" value="HTH_ARAC_FAMILY_2"/>
    <property type="match status" value="1"/>
</dbReference>
<feature type="domain" description="HTH araC/xylS-type" evidence="4">
    <location>
        <begin position="179"/>
        <end position="277"/>
    </location>
</feature>